<dbReference type="KEGG" id="tsa:AciPR4_1009"/>
<reference evidence="2 3" key="1">
    <citation type="journal article" date="2012" name="Stand. Genomic Sci.">
        <title>Complete genome sequence of Terriglobus saanensis type strain SP1PR4(T), an Acidobacteria from tundra soil.</title>
        <authorList>
            <person name="Rawat S.R."/>
            <person name="Mannisto M.K."/>
            <person name="Starovoytov V."/>
            <person name="Goodwin L."/>
            <person name="Nolan M."/>
            <person name="Hauser L."/>
            <person name="Land M."/>
            <person name="Davenport K.W."/>
            <person name="Woyke T."/>
            <person name="Haggblom M.M."/>
        </authorList>
    </citation>
    <scope>NUCLEOTIDE SEQUENCE</scope>
    <source>
        <strain evidence="3">ATCC BAA-1853 / DSM 23119 / SP1PR4</strain>
    </source>
</reference>
<feature type="chain" id="PRO_5003233017" evidence="1">
    <location>
        <begin position="22"/>
        <end position="292"/>
    </location>
</feature>
<gene>
    <name evidence="2" type="ordered locus">AciPR4_1009</name>
</gene>
<dbReference type="STRING" id="401053.AciPR4_1009"/>
<dbReference type="AlphaFoldDB" id="E8V8D9"/>
<proteinExistence type="predicted"/>
<feature type="signal peptide" evidence="1">
    <location>
        <begin position="1"/>
        <end position="21"/>
    </location>
</feature>
<dbReference type="eggNOG" id="ENOG502ZU3G">
    <property type="taxonomic scope" value="Bacteria"/>
</dbReference>
<dbReference type="OrthoDB" id="792126at2"/>
<keyword evidence="1" id="KW-0732">Signal</keyword>
<dbReference type="EMBL" id="CP002467">
    <property type="protein sequence ID" value="ADV81842.1"/>
    <property type="molecule type" value="Genomic_DNA"/>
</dbReference>
<organism evidence="2 3">
    <name type="scientific">Terriglobus saanensis (strain ATCC BAA-1853 / DSM 23119 / SP1PR4)</name>
    <dbReference type="NCBI Taxonomy" id="401053"/>
    <lineage>
        <taxon>Bacteria</taxon>
        <taxon>Pseudomonadati</taxon>
        <taxon>Acidobacteriota</taxon>
        <taxon>Terriglobia</taxon>
        <taxon>Terriglobales</taxon>
        <taxon>Acidobacteriaceae</taxon>
        <taxon>Terriglobus</taxon>
    </lineage>
</organism>
<keyword evidence="3" id="KW-1185">Reference proteome</keyword>
<evidence type="ECO:0000256" key="1">
    <source>
        <dbReference type="SAM" id="SignalP"/>
    </source>
</evidence>
<accession>E8V8D9</accession>
<name>E8V8D9_TERSS</name>
<dbReference type="PROSITE" id="PS51257">
    <property type="entry name" value="PROKAR_LIPOPROTEIN"/>
    <property type="match status" value="1"/>
</dbReference>
<sequence>MGFRNRLVLILILAASCVAQAQTLTTQAAMHTWVTSLYSFSPSKISKAQQSQKSQQMDQFWKDVKADPETTLPLLRVELADASNPPFFMMDGTSLLLSLSKETADGDLAAQALPRADLKDVVLSVYFSTVHDLSMSGADTTQAGLHILDDPKFRVSLPQHTTTLSQPISLVYLLLPVDQNLWLQAALDRFASEKDEVAQVSLLTLFFFSQTKEGDQILAATAQDSSRSETVRNEAAKWIKAAKDVSTAKSKVPGSEEQIRERRAKRLGNVSDEALSDAQDMTSRIIQLRRRK</sequence>
<dbReference type="HOGENOM" id="CLU_952940_0_0_0"/>
<dbReference type="RefSeq" id="WP_013567575.1">
    <property type="nucleotide sequence ID" value="NC_014963.1"/>
</dbReference>
<evidence type="ECO:0000313" key="2">
    <source>
        <dbReference type="EMBL" id="ADV81842.1"/>
    </source>
</evidence>
<protein>
    <submittedName>
        <fullName evidence="2">Uncharacterized protein</fullName>
    </submittedName>
</protein>
<evidence type="ECO:0000313" key="3">
    <source>
        <dbReference type="Proteomes" id="UP000006844"/>
    </source>
</evidence>
<dbReference type="Proteomes" id="UP000006844">
    <property type="component" value="Chromosome"/>
</dbReference>